<dbReference type="RefSeq" id="WP_084913092.1">
    <property type="nucleotide sequence ID" value="NZ_MRWE01000038.1"/>
</dbReference>
<reference evidence="7 8" key="1">
    <citation type="journal article" date="2017" name="Int. J. Syst. Evol. Microbiol.">
        <title>Rouxiella badensis sp. nov. and Rouxiella silvae sp. nov. isolated from peat bog soil in Germany and emendation of the genus description.</title>
        <authorList>
            <person name="Le Fleche-Mateos A."/>
            <person name="Kugler J.H."/>
            <person name="Hansen S.H."/>
            <person name="Syldatk C."/>
            <person name="Hausmann R."/>
            <person name="Lomprez F."/>
            <person name="Vandenbogaert M."/>
            <person name="Manuguerra J.C."/>
            <person name="Grimont P.A."/>
        </authorList>
    </citation>
    <scope>NUCLEOTIDE SEQUENCE [LARGE SCALE GENOMIC DNA]</scope>
    <source>
        <strain evidence="7 8">DSM 100043</strain>
    </source>
</reference>
<keyword evidence="3" id="KW-0808">Transferase</keyword>
<dbReference type="GO" id="GO:0008170">
    <property type="term" value="F:N-methyltransferase activity"/>
    <property type="evidence" value="ECO:0007669"/>
    <property type="project" value="InterPro"/>
</dbReference>
<dbReference type="GO" id="GO:0003677">
    <property type="term" value="F:DNA binding"/>
    <property type="evidence" value="ECO:0007669"/>
    <property type="project" value="InterPro"/>
</dbReference>
<evidence type="ECO:0000256" key="3">
    <source>
        <dbReference type="ARBA" id="ARBA00022679"/>
    </source>
</evidence>
<dbReference type="SUPFAM" id="SSF53335">
    <property type="entry name" value="S-adenosyl-L-methionine-dependent methyltransferases"/>
    <property type="match status" value="1"/>
</dbReference>
<feature type="coiled-coil region" evidence="5">
    <location>
        <begin position="231"/>
        <end position="258"/>
    </location>
</feature>
<comment type="caution">
    <text evidence="7">The sequence shown here is derived from an EMBL/GenBank/DDBJ whole genome shotgun (WGS) entry which is preliminary data.</text>
</comment>
<dbReference type="InterPro" id="IPR029063">
    <property type="entry name" value="SAM-dependent_MTases_sf"/>
</dbReference>
<evidence type="ECO:0000256" key="4">
    <source>
        <dbReference type="RuleBase" id="RU362026"/>
    </source>
</evidence>
<dbReference type="AlphaFoldDB" id="A0A1X0WB35"/>
<protein>
    <recommendedName>
        <fullName evidence="4">Methyltransferase</fullName>
        <ecNumber evidence="4">2.1.1.-</ecNumber>
    </recommendedName>
</protein>
<dbReference type="PROSITE" id="PS00092">
    <property type="entry name" value="N6_MTASE"/>
    <property type="match status" value="1"/>
</dbReference>
<evidence type="ECO:0000256" key="1">
    <source>
        <dbReference type="ARBA" id="ARBA00006594"/>
    </source>
</evidence>
<evidence type="ECO:0000259" key="6">
    <source>
        <dbReference type="Pfam" id="PF01555"/>
    </source>
</evidence>
<dbReference type="PRINTS" id="PR00508">
    <property type="entry name" value="S21N4MTFRASE"/>
</dbReference>
<accession>A0A1X0WB35</accession>
<organism evidence="7 8">
    <name type="scientific">Rouxiella badensis</name>
    <dbReference type="NCBI Taxonomy" id="1646377"/>
    <lineage>
        <taxon>Bacteria</taxon>
        <taxon>Pseudomonadati</taxon>
        <taxon>Pseudomonadota</taxon>
        <taxon>Gammaproteobacteria</taxon>
        <taxon>Enterobacterales</taxon>
        <taxon>Yersiniaceae</taxon>
        <taxon>Rouxiella</taxon>
    </lineage>
</organism>
<sequence length="360" mass="41458">MNTTNQIGAAKLVHADSLAFIKTLPDNSIDLIATDPPYFRVKENSWDRQWKNDEAYLDWLDEMVSEFWRVLKPTGSLYMFCGHKLAADTEILIRNRLNVLNHIIWAKPSGAWGRQRKEGLRQYFPATERIIFAEHYGAESTAAGQSGYAAKCEELRKQTFKPLIDYFMNARSSLGVSAKDINTATGTHMCSHWFSESQWQLPKRDQYETLQALFSKIEQEKNKASPLTEPHDHLQTEYDSLKRNYEGLHLEYEDLRKQYEELRRPFSVSKFVPFTDVWVFKPVQYYAGKHPCEKPAEMMEHIISASTRPGELVADFFMGSGSTLKAALKLGRRVIGIELEADTYNQTVEKLEEFHAALAE</sequence>
<evidence type="ECO:0000313" key="8">
    <source>
        <dbReference type="Proteomes" id="UP000192536"/>
    </source>
</evidence>
<dbReference type="PANTHER" id="PTHR13370">
    <property type="entry name" value="RNA METHYLASE-RELATED"/>
    <property type="match status" value="1"/>
</dbReference>
<dbReference type="Pfam" id="PF01555">
    <property type="entry name" value="N6_N4_Mtase"/>
    <property type="match status" value="1"/>
</dbReference>
<dbReference type="Gene3D" id="3.40.50.150">
    <property type="entry name" value="Vaccinia Virus protein VP39"/>
    <property type="match status" value="1"/>
</dbReference>
<dbReference type="GO" id="GO:0032259">
    <property type="term" value="P:methylation"/>
    <property type="evidence" value="ECO:0007669"/>
    <property type="project" value="UniProtKB-KW"/>
</dbReference>
<dbReference type="STRING" id="1646377.BS640_18695"/>
<name>A0A1X0WB35_9GAMM</name>
<evidence type="ECO:0000256" key="2">
    <source>
        <dbReference type="ARBA" id="ARBA00022603"/>
    </source>
</evidence>
<keyword evidence="8" id="KW-1185">Reference proteome</keyword>
<dbReference type="EMBL" id="MRWE01000038">
    <property type="protein sequence ID" value="ORJ23933.1"/>
    <property type="molecule type" value="Genomic_DNA"/>
</dbReference>
<dbReference type="InterPro" id="IPR002941">
    <property type="entry name" value="DNA_methylase_N4/N6"/>
</dbReference>
<dbReference type="InterPro" id="IPR002052">
    <property type="entry name" value="DNA_methylase_N6_adenine_CS"/>
</dbReference>
<keyword evidence="5" id="KW-0175">Coiled coil</keyword>
<dbReference type="Proteomes" id="UP000192536">
    <property type="component" value="Unassembled WGS sequence"/>
</dbReference>
<proteinExistence type="inferred from homology"/>
<dbReference type="EC" id="2.1.1.-" evidence="4"/>
<evidence type="ECO:0000256" key="5">
    <source>
        <dbReference type="SAM" id="Coils"/>
    </source>
</evidence>
<gene>
    <name evidence="7" type="ORF">BS640_18695</name>
</gene>
<dbReference type="CDD" id="cd02440">
    <property type="entry name" value="AdoMet_MTases"/>
    <property type="match status" value="1"/>
</dbReference>
<feature type="domain" description="DNA methylase N-4/N-6" evidence="6">
    <location>
        <begin position="29"/>
        <end position="347"/>
    </location>
</feature>
<dbReference type="PANTHER" id="PTHR13370:SF3">
    <property type="entry name" value="TRNA (GUANINE(10)-N2)-METHYLTRANSFERASE HOMOLOG"/>
    <property type="match status" value="1"/>
</dbReference>
<dbReference type="GO" id="GO:0005737">
    <property type="term" value="C:cytoplasm"/>
    <property type="evidence" value="ECO:0007669"/>
    <property type="project" value="TreeGrafter"/>
</dbReference>
<evidence type="ECO:0000313" key="7">
    <source>
        <dbReference type="EMBL" id="ORJ23933.1"/>
    </source>
</evidence>
<comment type="similarity">
    <text evidence="1 4">Belongs to the N(4)/N(6)-methyltransferase family.</text>
</comment>
<dbReference type="GO" id="GO:0009007">
    <property type="term" value="F:site-specific DNA-methyltransferase (adenine-specific) activity"/>
    <property type="evidence" value="ECO:0007669"/>
    <property type="project" value="TreeGrafter"/>
</dbReference>
<dbReference type="InterPro" id="IPR001091">
    <property type="entry name" value="RM_Methyltransferase"/>
</dbReference>
<keyword evidence="2 7" id="KW-0489">Methyltransferase</keyword>